<feature type="signal peptide" evidence="1">
    <location>
        <begin position="1"/>
        <end position="24"/>
    </location>
</feature>
<dbReference type="EMBL" id="CP014782">
    <property type="protein sequence ID" value="AQS37430.1"/>
    <property type="molecule type" value="Genomic_DNA"/>
</dbReference>
<accession>A0A1S6HPI2</accession>
<dbReference type="Pfam" id="PF14086">
    <property type="entry name" value="DUF4266"/>
    <property type="match status" value="1"/>
</dbReference>
<organism evidence="3 4">
    <name type="scientific">Shewanella psychrophila</name>
    <dbReference type="NCBI Taxonomy" id="225848"/>
    <lineage>
        <taxon>Bacteria</taxon>
        <taxon>Pseudomonadati</taxon>
        <taxon>Pseudomonadota</taxon>
        <taxon>Gammaproteobacteria</taxon>
        <taxon>Alteromonadales</taxon>
        <taxon>Shewanellaceae</taxon>
        <taxon>Shewanella</taxon>
    </lineage>
</organism>
<evidence type="ECO:0000256" key="1">
    <source>
        <dbReference type="SAM" id="SignalP"/>
    </source>
</evidence>
<sequence>MKKKMKYKLSLISALVSVSFGATATLEIDLSGLDEKSQPTEAKGLAQSKEQSLIKGFGTVAVQGSTQETVSANGRYHQSTSVSSSVYSSQGAVIGMRRNVELAAPKRPNLMLSAPEVLANDNAYVDLAPQTLSPELFPERVPEIEMVEVAETEDDESMLSFIDEWLGIEPVKPWEKGTLAEKAMKPGGVVPEFDRFSEKVFSYKQGSVGGSGVGGGGCGCN</sequence>
<protein>
    <recommendedName>
        <fullName evidence="2">DUF4266 domain-containing protein</fullName>
    </recommendedName>
</protein>
<feature type="domain" description="DUF4266" evidence="2">
    <location>
        <begin position="171"/>
        <end position="221"/>
    </location>
</feature>
<keyword evidence="4" id="KW-1185">Reference proteome</keyword>
<dbReference type="Proteomes" id="UP000189545">
    <property type="component" value="Chromosome"/>
</dbReference>
<dbReference type="AlphaFoldDB" id="A0A1S6HPI2"/>
<dbReference type="KEGG" id="spsw:Sps_02272"/>
<feature type="chain" id="PRO_5012277920" description="DUF4266 domain-containing protein" evidence="1">
    <location>
        <begin position="25"/>
        <end position="221"/>
    </location>
</feature>
<dbReference type="InterPro" id="IPR025362">
    <property type="entry name" value="DUF4266"/>
</dbReference>
<gene>
    <name evidence="3" type="ORF">Sps_02272</name>
</gene>
<keyword evidence="1" id="KW-0732">Signal</keyword>
<name>A0A1S6HPI2_9GAMM</name>
<evidence type="ECO:0000313" key="4">
    <source>
        <dbReference type="Proteomes" id="UP000189545"/>
    </source>
</evidence>
<proteinExistence type="predicted"/>
<reference evidence="3 4" key="1">
    <citation type="submission" date="2016-03" db="EMBL/GenBank/DDBJ databases">
        <title>Complete genome sequence of Shewanella psychrophila WP2, a deep sea bacterium isolated from west Pacific sediment.</title>
        <authorList>
            <person name="Xu G."/>
            <person name="Jian H."/>
        </authorList>
    </citation>
    <scope>NUCLEOTIDE SEQUENCE [LARGE SCALE GENOMIC DNA]</scope>
    <source>
        <strain evidence="3 4">WP2</strain>
    </source>
</reference>
<evidence type="ECO:0000259" key="2">
    <source>
        <dbReference type="Pfam" id="PF14086"/>
    </source>
</evidence>
<dbReference type="STRING" id="225848.Sps_02272"/>
<evidence type="ECO:0000313" key="3">
    <source>
        <dbReference type="EMBL" id="AQS37430.1"/>
    </source>
</evidence>